<evidence type="ECO:0000256" key="2">
    <source>
        <dbReference type="SAM" id="MobiDB-lite"/>
    </source>
</evidence>
<dbReference type="InterPro" id="IPR016181">
    <property type="entry name" value="Acyl_CoA_acyltransferase"/>
</dbReference>
<dbReference type="Gene3D" id="3.40.630.30">
    <property type="match status" value="1"/>
</dbReference>
<evidence type="ECO:0000313" key="6">
    <source>
        <dbReference type="Proteomes" id="UP000236333"/>
    </source>
</evidence>
<dbReference type="Pfam" id="PF00583">
    <property type="entry name" value="Acetyltransf_1"/>
    <property type="match status" value="1"/>
</dbReference>
<dbReference type="InterPro" id="IPR050769">
    <property type="entry name" value="NAT_camello-type"/>
</dbReference>
<evidence type="ECO:0000256" key="1">
    <source>
        <dbReference type="ARBA" id="ARBA00022679"/>
    </source>
</evidence>
<feature type="transmembrane region" description="Helical" evidence="3">
    <location>
        <begin position="20"/>
        <end position="43"/>
    </location>
</feature>
<feature type="transmembrane region" description="Helical" evidence="3">
    <location>
        <begin position="50"/>
        <end position="77"/>
    </location>
</feature>
<dbReference type="CDD" id="cd04301">
    <property type="entry name" value="NAT_SF"/>
    <property type="match status" value="1"/>
</dbReference>
<dbReference type="PROSITE" id="PS51186">
    <property type="entry name" value="GNAT"/>
    <property type="match status" value="1"/>
</dbReference>
<keyword evidence="3" id="KW-1133">Transmembrane helix</keyword>
<dbReference type="Proteomes" id="UP000236333">
    <property type="component" value="Unassembled WGS sequence"/>
</dbReference>
<accession>A0A2J8AEF9</accession>
<sequence length="308" mass="30988">MWLEGWEETLGALAPRAWAFLTRASLLIAAADLAALAVAFAVLRPPGPAAAAAATAAVPASRGGVAWLPAAAAALAAEAAAVLPGWALAGGAAAVSLAAAMLAAPPRVRVGLLRRLMHALVRRSCTDMWELHAVWGRGLSYGREYWVAESEGGGGQVVAGAALRYGAALRPPPPPPPPAGGADVTAGGGGGGRGAAKAAEEEEDATGFNRFERKLQGPGGGLLPTDAVLFRMVTDSRLRRRGIGKALVGRMVDRAAEVGGGRLLLTSANPHALAFYKACGFGPLHELPGGGATLWRALDGGGGGKAGL</sequence>
<dbReference type="PANTHER" id="PTHR13947">
    <property type="entry name" value="GNAT FAMILY N-ACETYLTRANSFERASE"/>
    <property type="match status" value="1"/>
</dbReference>
<dbReference type="PANTHER" id="PTHR13947:SF37">
    <property type="entry name" value="LD18367P"/>
    <property type="match status" value="1"/>
</dbReference>
<keyword evidence="3" id="KW-0812">Transmembrane</keyword>
<protein>
    <recommendedName>
        <fullName evidence="4">N-acetyltransferase domain-containing protein</fullName>
    </recommendedName>
</protein>
<evidence type="ECO:0000313" key="5">
    <source>
        <dbReference type="EMBL" id="PNH10908.1"/>
    </source>
</evidence>
<name>A0A2J8AEF9_9CHLO</name>
<keyword evidence="1" id="KW-0808">Transferase</keyword>
<reference evidence="5 6" key="1">
    <citation type="journal article" date="2017" name="Mol. Biol. Evol.">
        <title>The 4-celled Tetrabaena socialis nuclear genome reveals the essential components for genetic control of cell number at the origin of multicellularity in the volvocine lineage.</title>
        <authorList>
            <person name="Featherston J."/>
            <person name="Arakaki Y."/>
            <person name="Hanschen E.R."/>
            <person name="Ferris P.J."/>
            <person name="Michod R.E."/>
            <person name="Olson B.J.S.C."/>
            <person name="Nozaki H."/>
            <person name="Durand P.M."/>
        </authorList>
    </citation>
    <scope>NUCLEOTIDE SEQUENCE [LARGE SCALE GENOMIC DNA]</scope>
    <source>
        <strain evidence="5 6">NIES-571</strain>
    </source>
</reference>
<keyword evidence="3" id="KW-0472">Membrane</keyword>
<dbReference type="EMBL" id="PGGS01000043">
    <property type="protein sequence ID" value="PNH10908.1"/>
    <property type="molecule type" value="Genomic_DNA"/>
</dbReference>
<dbReference type="OrthoDB" id="549049at2759"/>
<feature type="transmembrane region" description="Helical" evidence="3">
    <location>
        <begin position="83"/>
        <end position="104"/>
    </location>
</feature>
<evidence type="ECO:0000259" key="4">
    <source>
        <dbReference type="PROSITE" id="PS51186"/>
    </source>
</evidence>
<organism evidence="5 6">
    <name type="scientific">Tetrabaena socialis</name>
    <dbReference type="NCBI Taxonomy" id="47790"/>
    <lineage>
        <taxon>Eukaryota</taxon>
        <taxon>Viridiplantae</taxon>
        <taxon>Chlorophyta</taxon>
        <taxon>core chlorophytes</taxon>
        <taxon>Chlorophyceae</taxon>
        <taxon>CS clade</taxon>
        <taxon>Chlamydomonadales</taxon>
        <taxon>Tetrabaenaceae</taxon>
        <taxon>Tetrabaena</taxon>
    </lineage>
</organism>
<feature type="region of interest" description="Disordered" evidence="2">
    <location>
        <begin position="168"/>
        <end position="205"/>
    </location>
</feature>
<proteinExistence type="predicted"/>
<comment type="caution">
    <text evidence="5">The sequence shown here is derived from an EMBL/GenBank/DDBJ whole genome shotgun (WGS) entry which is preliminary data.</text>
</comment>
<dbReference type="InterPro" id="IPR000182">
    <property type="entry name" value="GNAT_dom"/>
</dbReference>
<feature type="compositionally biased region" description="Pro residues" evidence="2">
    <location>
        <begin position="170"/>
        <end position="179"/>
    </location>
</feature>
<keyword evidence="6" id="KW-1185">Reference proteome</keyword>
<dbReference type="AlphaFoldDB" id="A0A2J8AEF9"/>
<evidence type="ECO:0000256" key="3">
    <source>
        <dbReference type="SAM" id="Phobius"/>
    </source>
</evidence>
<dbReference type="SUPFAM" id="SSF55729">
    <property type="entry name" value="Acyl-CoA N-acyltransferases (Nat)"/>
    <property type="match status" value="1"/>
</dbReference>
<feature type="domain" description="N-acetyltransferase" evidence="4">
    <location>
        <begin position="173"/>
        <end position="301"/>
    </location>
</feature>
<gene>
    <name evidence="5" type="ORF">TSOC_002310</name>
</gene>
<dbReference type="GO" id="GO:0008080">
    <property type="term" value="F:N-acetyltransferase activity"/>
    <property type="evidence" value="ECO:0007669"/>
    <property type="project" value="InterPro"/>
</dbReference>